<protein>
    <submittedName>
        <fullName evidence="2">Uncharacterized protein LOC116290382</fullName>
    </submittedName>
</protein>
<accession>A0A6P8HKP2</accession>
<dbReference type="RefSeq" id="XP_031553262.1">
    <property type="nucleotide sequence ID" value="XM_031697402.1"/>
</dbReference>
<proteinExistence type="predicted"/>
<dbReference type="GeneID" id="116290382"/>
<evidence type="ECO:0000313" key="1">
    <source>
        <dbReference type="Proteomes" id="UP000515163"/>
    </source>
</evidence>
<dbReference type="OrthoDB" id="10287054at2759"/>
<dbReference type="AlphaFoldDB" id="A0A6P8HKP2"/>
<organism evidence="1 2">
    <name type="scientific">Actinia tenebrosa</name>
    <name type="common">Australian red waratah sea anemone</name>
    <dbReference type="NCBI Taxonomy" id="6105"/>
    <lineage>
        <taxon>Eukaryota</taxon>
        <taxon>Metazoa</taxon>
        <taxon>Cnidaria</taxon>
        <taxon>Anthozoa</taxon>
        <taxon>Hexacorallia</taxon>
        <taxon>Actiniaria</taxon>
        <taxon>Actiniidae</taxon>
        <taxon>Actinia</taxon>
    </lineage>
</organism>
<keyword evidence="1" id="KW-1185">Reference proteome</keyword>
<name>A0A6P8HKP2_ACTTE</name>
<evidence type="ECO:0000313" key="2">
    <source>
        <dbReference type="RefSeq" id="XP_031553262.1"/>
    </source>
</evidence>
<gene>
    <name evidence="2" type="primary">LOC116290382</name>
</gene>
<dbReference type="InParanoid" id="A0A6P8HKP2"/>
<dbReference type="KEGG" id="aten:116290382"/>
<sequence>MLLLIYFRRTLSQLYNDKWDNNWKDILPKAPEKPSDETGVWRLIDDASDWKDISENVAKIPKLRQRHCCHSSERKSGKKRCHDNFKKLMILFKNKERRNLIKTNEKINPLLQEKTAKVMVDKSVQTDEDANDGLFLVIL</sequence>
<reference evidence="2" key="1">
    <citation type="submission" date="2025-08" db="UniProtKB">
        <authorList>
            <consortium name="RefSeq"/>
        </authorList>
    </citation>
    <scope>IDENTIFICATION</scope>
    <source>
        <tissue evidence="2">Tentacle</tissue>
    </source>
</reference>
<dbReference type="Proteomes" id="UP000515163">
    <property type="component" value="Unplaced"/>
</dbReference>